<gene>
    <name evidence="2" type="ORF">LPMP_312250</name>
</gene>
<keyword evidence="3" id="KW-1185">Reference proteome</keyword>
<feature type="region of interest" description="Disordered" evidence="1">
    <location>
        <begin position="1"/>
        <end position="47"/>
    </location>
</feature>
<dbReference type="EMBL" id="CP009400">
    <property type="protein sequence ID" value="AIO00812.1"/>
    <property type="molecule type" value="Genomic_DNA"/>
</dbReference>
<dbReference type="AlphaFoldDB" id="A0A088SG74"/>
<dbReference type="Proteomes" id="UP000063063">
    <property type="component" value="Chromosome 31"/>
</dbReference>
<evidence type="ECO:0000256" key="1">
    <source>
        <dbReference type="SAM" id="MobiDB-lite"/>
    </source>
</evidence>
<dbReference type="RefSeq" id="XP_010701612.1">
    <property type="nucleotide sequence ID" value="XM_010703310.1"/>
</dbReference>
<dbReference type="eggNOG" id="ENOG502SNTA">
    <property type="taxonomic scope" value="Eukaryota"/>
</dbReference>
<evidence type="ECO:0000313" key="2">
    <source>
        <dbReference type="EMBL" id="AIO00812.1"/>
    </source>
</evidence>
<organism evidence="2 3">
    <name type="scientific">Leishmania panamensis</name>
    <dbReference type="NCBI Taxonomy" id="5679"/>
    <lineage>
        <taxon>Eukaryota</taxon>
        <taxon>Discoba</taxon>
        <taxon>Euglenozoa</taxon>
        <taxon>Kinetoplastea</taxon>
        <taxon>Metakinetoplastina</taxon>
        <taxon>Trypanosomatida</taxon>
        <taxon>Trypanosomatidae</taxon>
        <taxon>Leishmaniinae</taxon>
        <taxon>Leishmania</taxon>
        <taxon>Leishmania guyanensis species complex</taxon>
    </lineage>
</organism>
<evidence type="ECO:0000313" key="3">
    <source>
        <dbReference type="Proteomes" id="UP000063063"/>
    </source>
</evidence>
<dbReference type="GeneID" id="22577651"/>
<name>A0A088SG74_LEIPA</name>
<dbReference type="OrthoDB" id="258810at2759"/>
<dbReference type="VEuPathDB" id="TriTrypDB:LPMP_312250"/>
<dbReference type="KEGG" id="lpan:LPMP_312250"/>
<accession>A0A088SG74</accession>
<dbReference type="VEuPathDB" id="TriTrypDB:LPAL13_310029700"/>
<proteinExistence type="predicted"/>
<protein>
    <submittedName>
        <fullName evidence="2">Uncharacterized protein</fullName>
    </submittedName>
</protein>
<reference evidence="2 3" key="1">
    <citation type="journal article" date="2015" name="Sci. Rep.">
        <title>The genome of Leishmania panamensis: insights into genomics of the L. (Viannia) subgenus.</title>
        <authorList>
            <person name="Llanes A."/>
            <person name="Restrepo C.M."/>
            <person name="Vecchio G.D."/>
            <person name="Anguizola F.J."/>
            <person name="Lleonart R."/>
        </authorList>
    </citation>
    <scope>NUCLEOTIDE SEQUENCE [LARGE SCALE GENOMIC DNA]</scope>
    <source>
        <strain evidence="2 3">MHOM/PA/94/PSC-1</strain>
    </source>
</reference>
<sequence>MSDHDEPASLTRTCAQHGAHRSSDANDVSTVGHGDVTKPPAPKRFIPVPLTSLHSLPDPRGGLHTSRYTSPPRQLVCPLPLMQSSSSDVSRRTGSSNDMCETNSLVSFNLRFGEMSSVGISASTSTVPAGFSDSSTPLHWLRVAEDHIIPHSSSTKAPSVAVRRNAEYVFERWVEQKVSHTAAMDDAMLSVAAAFDELYA</sequence>